<accession>A0A935K2Z5</accession>
<dbReference type="PROSITE" id="PS00211">
    <property type="entry name" value="ABC_TRANSPORTER_1"/>
    <property type="match status" value="1"/>
</dbReference>
<dbReference type="PROSITE" id="PS50893">
    <property type="entry name" value="ABC_TRANSPORTER_2"/>
    <property type="match status" value="1"/>
</dbReference>
<comment type="caution">
    <text evidence="6">The sequence shown here is derived from an EMBL/GenBank/DDBJ whole genome shotgun (WGS) entry which is preliminary data.</text>
</comment>
<dbReference type="InterPro" id="IPR015854">
    <property type="entry name" value="ABC_transpr_LolD-like"/>
</dbReference>
<evidence type="ECO:0000313" key="6">
    <source>
        <dbReference type="EMBL" id="MBK7417324.1"/>
    </source>
</evidence>
<dbReference type="InterPro" id="IPR003439">
    <property type="entry name" value="ABC_transporter-like_ATP-bd"/>
</dbReference>
<organism evidence="6 7">
    <name type="scientific">Candidatus Dechloromonas phosphorivorans</name>
    <dbReference type="NCBI Taxonomy" id="2899244"/>
    <lineage>
        <taxon>Bacteria</taxon>
        <taxon>Pseudomonadati</taxon>
        <taxon>Pseudomonadota</taxon>
        <taxon>Betaproteobacteria</taxon>
        <taxon>Rhodocyclales</taxon>
        <taxon>Azonexaceae</taxon>
        <taxon>Dechloromonas</taxon>
    </lineage>
</organism>
<dbReference type="InterPro" id="IPR017911">
    <property type="entry name" value="MacB-like_ATP-bd"/>
</dbReference>
<dbReference type="PANTHER" id="PTHR24220">
    <property type="entry name" value="IMPORT ATP-BINDING PROTEIN"/>
    <property type="match status" value="1"/>
</dbReference>
<name>A0A935K2Z5_9RHOO</name>
<dbReference type="AlphaFoldDB" id="A0A935K2Z5"/>
<dbReference type="PANTHER" id="PTHR24220:SF86">
    <property type="entry name" value="ABC TRANSPORTER ABCH.1"/>
    <property type="match status" value="1"/>
</dbReference>
<evidence type="ECO:0000259" key="5">
    <source>
        <dbReference type="PROSITE" id="PS50893"/>
    </source>
</evidence>
<dbReference type="SUPFAM" id="SSF52540">
    <property type="entry name" value="P-loop containing nucleoside triphosphate hydrolases"/>
    <property type="match status" value="1"/>
</dbReference>
<evidence type="ECO:0000256" key="4">
    <source>
        <dbReference type="ARBA" id="ARBA00022840"/>
    </source>
</evidence>
<evidence type="ECO:0000256" key="2">
    <source>
        <dbReference type="ARBA" id="ARBA00022475"/>
    </source>
</evidence>
<reference evidence="6 7" key="1">
    <citation type="submission" date="2020-10" db="EMBL/GenBank/DDBJ databases">
        <title>Connecting structure to function with the recovery of over 1000 high-quality activated sludge metagenome-assembled genomes encoding full-length rRNA genes using long-read sequencing.</title>
        <authorList>
            <person name="Singleton C.M."/>
            <person name="Petriglieri F."/>
            <person name="Kristensen J.M."/>
            <person name="Kirkegaard R.H."/>
            <person name="Michaelsen T.Y."/>
            <person name="Andersen M.H."/>
            <person name="Karst S.M."/>
            <person name="Dueholm M.S."/>
            <person name="Nielsen P.H."/>
            <person name="Albertsen M."/>
        </authorList>
    </citation>
    <scope>NUCLEOTIDE SEQUENCE [LARGE SCALE GENOMIC DNA]</scope>
    <source>
        <strain evidence="6">EsbW_18-Q3-R4-48_BATAC.463</strain>
    </source>
</reference>
<evidence type="ECO:0000256" key="3">
    <source>
        <dbReference type="ARBA" id="ARBA00022741"/>
    </source>
</evidence>
<gene>
    <name evidence="6" type="ORF">IPJ38_21775</name>
</gene>
<evidence type="ECO:0000313" key="7">
    <source>
        <dbReference type="Proteomes" id="UP000739411"/>
    </source>
</evidence>
<dbReference type="GO" id="GO:0005524">
    <property type="term" value="F:ATP binding"/>
    <property type="evidence" value="ECO:0007669"/>
    <property type="project" value="UniProtKB-KW"/>
</dbReference>
<dbReference type="InterPro" id="IPR017871">
    <property type="entry name" value="ABC_transporter-like_CS"/>
</dbReference>
<dbReference type="GO" id="GO:0022857">
    <property type="term" value="F:transmembrane transporter activity"/>
    <property type="evidence" value="ECO:0007669"/>
    <property type="project" value="TreeGrafter"/>
</dbReference>
<dbReference type="Proteomes" id="UP000739411">
    <property type="component" value="Unassembled WGS sequence"/>
</dbReference>
<dbReference type="EMBL" id="JADJMS010000051">
    <property type="protein sequence ID" value="MBK7417324.1"/>
    <property type="molecule type" value="Genomic_DNA"/>
</dbReference>
<keyword evidence="2" id="KW-1003">Cell membrane</keyword>
<dbReference type="GO" id="GO:0016887">
    <property type="term" value="F:ATP hydrolysis activity"/>
    <property type="evidence" value="ECO:0007669"/>
    <property type="project" value="InterPro"/>
</dbReference>
<sequence>MIELSQIKKAFNQGQPNEYWALNGIDLTLEAGKVTAFRGPSGSGKTTLLTLVGCLSRPTSGRVRFKGQDISGLPERFLTEIRRQSFGFIFQQFNLIKGLTALENVILPGFPTGRPRAELITAAEEIFEQLKLSHRRTAKVEWLSGGEQQRVAIARALINNPEVIIADEPTANLDTALSREFMAILEGFTAEGKTVLLTSHDPLVVESDAVHRVIGMRMAVWSTTKKPCFSSQQSSPY</sequence>
<keyword evidence="3" id="KW-0547">Nucleotide-binding</keyword>
<feature type="domain" description="ABC transporter" evidence="5">
    <location>
        <begin position="2"/>
        <end position="233"/>
    </location>
</feature>
<dbReference type="Pfam" id="PF00005">
    <property type="entry name" value="ABC_tran"/>
    <property type="match status" value="1"/>
</dbReference>
<proteinExistence type="predicted"/>
<dbReference type="GO" id="GO:0005886">
    <property type="term" value="C:plasma membrane"/>
    <property type="evidence" value="ECO:0007669"/>
    <property type="project" value="TreeGrafter"/>
</dbReference>
<dbReference type="Gene3D" id="3.40.50.300">
    <property type="entry name" value="P-loop containing nucleotide triphosphate hydrolases"/>
    <property type="match status" value="1"/>
</dbReference>
<dbReference type="SMART" id="SM00382">
    <property type="entry name" value="AAA"/>
    <property type="match status" value="1"/>
</dbReference>
<keyword evidence="2" id="KW-0472">Membrane</keyword>
<dbReference type="InterPro" id="IPR027417">
    <property type="entry name" value="P-loop_NTPase"/>
</dbReference>
<dbReference type="CDD" id="cd03255">
    <property type="entry name" value="ABC_MJ0796_LolCDE_FtsE"/>
    <property type="match status" value="1"/>
</dbReference>
<dbReference type="InterPro" id="IPR003593">
    <property type="entry name" value="AAA+_ATPase"/>
</dbReference>
<keyword evidence="4 6" id="KW-0067">ATP-binding</keyword>
<evidence type="ECO:0000256" key="1">
    <source>
        <dbReference type="ARBA" id="ARBA00022448"/>
    </source>
</evidence>
<protein>
    <submittedName>
        <fullName evidence="6">ABC transporter ATP-binding protein</fullName>
    </submittedName>
</protein>
<keyword evidence="1" id="KW-0813">Transport</keyword>